<keyword evidence="2" id="KW-1185">Reference proteome</keyword>
<sequence>ENRNFLVYVILDSPHGKSSSGKRGWRRWLNSMSPVDGLTPEGLHCLRHSPEGLLTGLRDYAAVSNAIVETTHATATATATASAVEAVPSPHRAPVSAVIAAIMATWTAKLAGMLVHPLSDLFAGTH</sequence>
<accession>A0A195FSD2</accession>
<dbReference type="EMBL" id="KQ981280">
    <property type="protein sequence ID" value="KYN43373.1"/>
    <property type="molecule type" value="Genomic_DNA"/>
</dbReference>
<gene>
    <name evidence="1" type="ORF">ALC56_02099</name>
</gene>
<proteinExistence type="predicted"/>
<name>A0A195FSD2_9HYME</name>
<evidence type="ECO:0000313" key="2">
    <source>
        <dbReference type="Proteomes" id="UP000078541"/>
    </source>
</evidence>
<dbReference type="Proteomes" id="UP000078541">
    <property type="component" value="Unassembled WGS sequence"/>
</dbReference>
<reference evidence="1 2" key="1">
    <citation type="submission" date="2016-03" db="EMBL/GenBank/DDBJ databases">
        <title>Trachymyrmex septentrionalis WGS genome.</title>
        <authorList>
            <person name="Nygaard S."/>
            <person name="Hu H."/>
            <person name="Boomsma J."/>
            <person name="Zhang G."/>
        </authorList>
    </citation>
    <scope>NUCLEOTIDE SEQUENCE [LARGE SCALE GENOMIC DNA]</scope>
    <source>
        <strain evidence="1">Tsep2-gDNA-1</strain>
        <tissue evidence="1">Whole body</tissue>
    </source>
</reference>
<protein>
    <submittedName>
        <fullName evidence="1">Uncharacterized protein</fullName>
    </submittedName>
</protein>
<evidence type="ECO:0000313" key="1">
    <source>
        <dbReference type="EMBL" id="KYN43373.1"/>
    </source>
</evidence>
<feature type="non-terminal residue" evidence="1">
    <location>
        <position position="1"/>
    </location>
</feature>
<organism evidence="1 2">
    <name type="scientific">Trachymyrmex septentrionalis</name>
    <dbReference type="NCBI Taxonomy" id="34720"/>
    <lineage>
        <taxon>Eukaryota</taxon>
        <taxon>Metazoa</taxon>
        <taxon>Ecdysozoa</taxon>
        <taxon>Arthropoda</taxon>
        <taxon>Hexapoda</taxon>
        <taxon>Insecta</taxon>
        <taxon>Pterygota</taxon>
        <taxon>Neoptera</taxon>
        <taxon>Endopterygota</taxon>
        <taxon>Hymenoptera</taxon>
        <taxon>Apocrita</taxon>
        <taxon>Aculeata</taxon>
        <taxon>Formicoidea</taxon>
        <taxon>Formicidae</taxon>
        <taxon>Myrmicinae</taxon>
        <taxon>Trachymyrmex</taxon>
    </lineage>
</organism>
<dbReference type="AlphaFoldDB" id="A0A195FSD2"/>